<reference evidence="2 3" key="1">
    <citation type="journal article" date="2019" name="Sci. Rep.">
        <title>A high-quality genome of Eragrostis curvula grass provides insights into Poaceae evolution and supports new strategies to enhance forage quality.</title>
        <authorList>
            <person name="Carballo J."/>
            <person name="Santos B.A.C.M."/>
            <person name="Zappacosta D."/>
            <person name="Garbus I."/>
            <person name="Selva J.P."/>
            <person name="Gallo C.A."/>
            <person name="Diaz A."/>
            <person name="Albertini E."/>
            <person name="Caccamo M."/>
            <person name="Echenique V."/>
        </authorList>
    </citation>
    <scope>NUCLEOTIDE SEQUENCE [LARGE SCALE GENOMIC DNA]</scope>
    <source>
        <strain evidence="3">cv. Victoria</strain>
        <tissue evidence="2">Leaf</tissue>
    </source>
</reference>
<proteinExistence type="predicted"/>
<sequence>MASRFLLRAGASVASRSARGHLVPAGLIWTPQTVSPLGALSDAGCFAARVPALKGLRHYGTPFNRDMNIAELNEALRKVQKRLGALEEKCYTYHKSSINDTFNKYKPHRKDVGSSDAIKQFRQLSNVIMFVGYGFTVGTVLYYNLV</sequence>
<keyword evidence="1" id="KW-0812">Transmembrane</keyword>
<feature type="transmembrane region" description="Helical" evidence="1">
    <location>
        <begin position="127"/>
        <end position="145"/>
    </location>
</feature>
<protein>
    <submittedName>
        <fullName evidence="2">Uncharacterized protein</fullName>
    </submittedName>
</protein>
<gene>
    <name evidence="2" type="ORF">EJB05_39121</name>
</gene>
<keyword evidence="1" id="KW-0472">Membrane</keyword>
<keyword evidence="1" id="KW-1133">Transmembrane helix</keyword>
<dbReference type="EMBL" id="RWGY01000031">
    <property type="protein sequence ID" value="TVU15591.1"/>
    <property type="molecule type" value="Genomic_DNA"/>
</dbReference>
<accession>A0A5J9TY15</accession>
<organism evidence="2 3">
    <name type="scientific">Eragrostis curvula</name>
    <name type="common">weeping love grass</name>
    <dbReference type="NCBI Taxonomy" id="38414"/>
    <lineage>
        <taxon>Eukaryota</taxon>
        <taxon>Viridiplantae</taxon>
        <taxon>Streptophyta</taxon>
        <taxon>Embryophyta</taxon>
        <taxon>Tracheophyta</taxon>
        <taxon>Spermatophyta</taxon>
        <taxon>Magnoliopsida</taxon>
        <taxon>Liliopsida</taxon>
        <taxon>Poales</taxon>
        <taxon>Poaceae</taxon>
        <taxon>PACMAD clade</taxon>
        <taxon>Chloridoideae</taxon>
        <taxon>Eragrostideae</taxon>
        <taxon>Eragrostidinae</taxon>
        <taxon>Eragrostis</taxon>
    </lineage>
</organism>
<keyword evidence="3" id="KW-1185">Reference proteome</keyword>
<evidence type="ECO:0000313" key="2">
    <source>
        <dbReference type="EMBL" id="TVU15591.1"/>
    </source>
</evidence>
<evidence type="ECO:0000256" key="1">
    <source>
        <dbReference type="SAM" id="Phobius"/>
    </source>
</evidence>
<dbReference type="AlphaFoldDB" id="A0A5J9TY15"/>
<dbReference type="Gramene" id="TVU15591">
    <property type="protein sequence ID" value="TVU15591"/>
    <property type="gene ID" value="EJB05_39121"/>
</dbReference>
<dbReference type="Proteomes" id="UP000324897">
    <property type="component" value="Unassembled WGS sequence"/>
</dbReference>
<name>A0A5J9TY15_9POAL</name>
<dbReference type="OrthoDB" id="10529229at2759"/>
<evidence type="ECO:0000313" key="3">
    <source>
        <dbReference type="Proteomes" id="UP000324897"/>
    </source>
</evidence>
<comment type="caution">
    <text evidence="2">The sequence shown here is derived from an EMBL/GenBank/DDBJ whole genome shotgun (WGS) entry which is preliminary data.</text>
</comment>